<dbReference type="Gene3D" id="2.40.160.20">
    <property type="match status" value="1"/>
</dbReference>
<comment type="caution">
    <text evidence="2">The sequence shown here is derived from an EMBL/GenBank/DDBJ whole genome shotgun (WGS) entry which is preliminary data.</text>
</comment>
<evidence type="ECO:0000256" key="1">
    <source>
        <dbReference type="SAM" id="SignalP"/>
    </source>
</evidence>
<proteinExistence type="predicted"/>
<evidence type="ECO:0000313" key="2">
    <source>
        <dbReference type="EMBL" id="KAH7080978.1"/>
    </source>
</evidence>
<feature type="signal peptide" evidence="1">
    <location>
        <begin position="1"/>
        <end position="21"/>
    </location>
</feature>
<keyword evidence="1" id="KW-0732">Signal</keyword>
<reference evidence="2" key="1">
    <citation type="journal article" date="2021" name="Nat. Commun.">
        <title>Genetic determinants of endophytism in the Arabidopsis root mycobiome.</title>
        <authorList>
            <person name="Mesny F."/>
            <person name="Miyauchi S."/>
            <person name="Thiergart T."/>
            <person name="Pickel B."/>
            <person name="Atanasova L."/>
            <person name="Karlsson M."/>
            <person name="Huettel B."/>
            <person name="Barry K.W."/>
            <person name="Haridas S."/>
            <person name="Chen C."/>
            <person name="Bauer D."/>
            <person name="Andreopoulos W."/>
            <person name="Pangilinan J."/>
            <person name="LaButti K."/>
            <person name="Riley R."/>
            <person name="Lipzen A."/>
            <person name="Clum A."/>
            <person name="Drula E."/>
            <person name="Henrissat B."/>
            <person name="Kohler A."/>
            <person name="Grigoriev I.V."/>
            <person name="Martin F.M."/>
            <person name="Hacquard S."/>
        </authorList>
    </citation>
    <scope>NUCLEOTIDE SEQUENCE</scope>
    <source>
        <strain evidence="2">MPI-SDFR-AT-0120</strain>
    </source>
</reference>
<dbReference type="Proteomes" id="UP000813461">
    <property type="component" value="Unassembled WGS sequence"/>
</dbReference>
<organism evidence="2 3">
    <name type="scientific">Paraphoma chrysanthemicola</name>
    <dbReference type="NCBI Taxonomy" id="798071"/>
    <lineage>
        <taxon>Eukaryota</taxon>
        <taxon>Fungi</taxon>
        <taxon>Dikarya</taxon>
        <taxon>Ascomycota</taxon>
        <taxon>Pezizomycotina</taxon>
        <taxon>Dothideomycetes</taxon>
        <taxon>Pleosporomycetidae</taxon>
        <taxon>Pleosporales</taxon>
        <taxon>Pleosporineae</taxon>
        <taxon>Phaeosphaeriaceae</taxon>
        <taxon>Paraphoma</taxon>
    </lineage>
</organism>
<sequence length="161" mass="17299">MYLLRALPTLVVLAITTTANATPVAPNPILLYSMEAELGEHLELGAVPTGQSRTVIPIVGGFFKGPRMSGKVLNLGADWLLTDAHGTARPDTRYNIQTDDGTYIYVQTEGPAISEGQVMLRAKFETGVNGTYAWLNDVVAVGILTVAGESKVLIVMWDIKP</sequence>
<dbReference type="EMBL" id="JAGMVJ010000015">
    <property type="protein sequence ID" value="KAH7080978.1"/>
    <property type="molecule type" value="Genomic_DNA"/>
</dbReference>
<feature type="chain" id="PRO_5035476997" evidence="1">
    <location>
        <begin position="22"/>
        <end position="161"/>
    </location>
</feature>
<dbReference type="InterPro" id="IPR020915">
    <property type="entry name" value="UPF0311"/>
</dbReference>
<dbReference type="OrthoDB" id="2544694at2759"/>
<accession>A0A8K0R089</accession>
<dbReference type="Pfam" id="PF11578">
    <property type="entry name" value="DUF3237"/>
    <property type="match status" value="1"/>
</dbReference>
<gene>
    <name evidence="2" type="ORF">FB567DRAFT_501150</name>
</gene>
<dbReference type="AlphaFoldDB" id="A0A8K0R089"/>
<name>A0A8K0R089_9PLEO</name>
<dbReference type="PANTHER" id="PTHR37315">
    <property type="entry name" value="UPF0311 PROTEIN BLR7842"/>
    <property type="match status" value="1"/>
</dbReference>
<protein>
    <submittedName>
        <fullName evidence="2">Uncharacterized protein</fullName>
    </submittedName>
</protein>
<keyword evidence="3" id="KW-1185">Reference proteome</keyword>
<evidence type="ECO:0000313" key="3">
    <source>
        <dbReference type="Proteomes" id="UP000813461"/>
    </source>
</evidence>
<dbReference type="PANTHER" id="PTHR37315:SF1">
    <property type="entry name" value="UPF0311 PROTEIN BLR7842"/>
    <property type="match status" value="1"/>
</dbReference>